<keyword evidence="3" id="KW-1003">Cell membrane</keyword>
<feature type="transmembrane region" description="Helical" evidence="7">
    <location>
        <begin position="244"/>
        <end position="263"/>
    </location>
</feature>
<gene>
    <name evidence="9" type="ORF">ACFSCZ_13505</name>
</gene>
<dbReference type="SUPFAM" id="SSF103481">
    <property type="entry name" value="Multidrug resistance efflux transporter EmrE"/>
    <property type="match status" value="2"/>
</dbReference>
<feature type="transmembrane region" description="Helical" evidence="7">
    <location>
        <begin position="124"/>
        <end position="142"/>
    </location>
</feature>
<feature type="domain" description="EamA" evidence="8">
    <location>
        <begin position="151"/>
        <end position="285"/>
    </location>
</feature>
<reference evidence="10" key="1">
    <citation type="journal article" date="2019" name="Int. J. Syst. Evol. Microbiol.">
        <title>The Global Catalogue of Microorganisms (GCM) 10K type strain sequencing project: providing services to taxonomists for standard genome sequencing and annotation.</title>
        <authorList>
            <consortium name="The Broad Institute Genomics Platform"/>
            <consortium name="The Broad Institute Genome Sequencing Center for Infectious Disease"/>
            <person name="Wu L."/>
            <person name="Ma J."/>
        </authorList>
    </citation>
    <scope>NUCLEOTIDE SEQUENCE [LARGE SCALE GENOMIC DNA]</scope>
    <source>
        <strain evidence="10">CGMCC 1.12295</strain>
    </source>
</reference>
<evidence type="ECO:0000313" key="10">
    <source>
        <dbReference type="Proteomes" id="UP001597301"/>
    </source>
</evidence>
<feature type="transmembrane region" description="Helical" evidence="7">
    <location>
        <begin position="269"/>
        <end position="289"/>
    </location>
</feature>
<feature type="transmembrane region" description="Helical" evidence="7">
    <location>
        <begin position="5"/>
        <end position="24"/>
    </location>
</feature>
<organism evidence="9 10">
    <name type="scientific">Siminovitchia sediminis</name>
    <dbReference type="NCBI Taxonomy" id="1274353"/>
    <lineage>
        <taxon>Bacteria</taxon>
        <taxon>Bacillati</taxon>
        <taxon>Bacillota</taxon>
        <taxon>Bacilli</taxon>
        <taxon>Bacillales</taxon>
        <taxon>Bacillaceae</taxon>
        <taxon>Siminovitchia</taxon>
    </lineage>
</organism>
<evidence type="ECO:0000256" key="3">
    <source>
        <dbReference type="ARBA" id="ARBA00022475"/>
    </source>
</evidence>
<keyword evidence="10" id="KW-1185">Reference proteome</keyword>
<feature type="transmembrane region" description="Helical" evidence="7">
    <location>
        <begin position="30"/>
        <end position="53"/>
    </location>
</feature>
<evidence type="ECO:0000256" key="1">
    <source>
        <dbReference type="ARBA" id="ARBA00004651"/>
    </source>
</evidence>
<sequence>MVAYILMIWVVIFYAGNILVGKAVNEVPPLTMSFFRLVIAFVLLLPIGVRSTWEHRNVFLKHKKPLMVMTLTGVCFFNVFLYAALNYTTATKVSVLEASIPAATVFLSAFLLKERLHKIQWAGVFLSLIGAVCVVTDGKWIMLFNGGWNVGDTLMIGAIVMWAVYSISVKKYMHLFPQYGAVMLMSGISVVVLFPAAALEWYFVSMPAWNGQLITGLLYLGIFPSVVALIFYNRGVELLGPSKASVFLNFLPVATMIGAYLWLGEPITFMQLFGVGVVICGVMMTARSFGSSVSEKSKESLG</sequence>
<dbReference type="InterPro" id="IPR037185">
    <property type="entry name" value="EmrE-like"/>
</dbReference>
<proteinExistence type="inferred from homology"/>
<feature type="domain" description="EamA" evidence="8">
    <location>
        <begin position="3"/>
        <end position="135"/>
    </location>
</feature>
<keyword evidence="5 7" id="KW-1133">Transmembrane helix</keyword>
<dbReference type="InterPro" id="IPR050638">
    <property type="entry name" value="AA-Vitamin_Transporters"/>
</dbReference>
<dbReference type="PANTHER" id="PTHR32322:SF18">
    <property type="entry name" value="S-ADENOSYLMETHIONINE_S-ADENOSYLHOMOCYSTEINE TRANSPORTER"/>
    <property type="match status" value="1"/>
</dbReference>
<dbReference type="RefSeq" id="WP_380774535.1">
    <property type="nucleotide sequence ID" value="NZ_JBHUEO010000044.1"/>
</dbReference>
<dbReference type="EMBL" id="JBHUEO010000044">
    <property type="protein sequence ID" value="MFD1707738.1"/>
    <property type="molecule type" value="Genomic_DNA"/>
</dbReference>
<protein>
    <submittedName>
        <fullName evidence="9">DMT family transporter</fullName>
    </submittedName>
</protein>
<evidence type="ECO:0000256" key="6">
    <source>
        <dbReference type="ARBA" id="ARBA00023136"/>
    </source>
</evidence>
<evidence type="ECO:0000256" key="4">
    <source>
        <dbReference type="ARBA" id="ARBA00022692"/>
    </source>
</evidence>
<keyword evidence="6 7" id="KW-0472">Membrane</keyword>
<evidence type="ECO:0000256" key="5">
    <source>
        <dbReference type="ARBA" id="ARBA00022989"/>
    </source>
</evidence>
<dbReference type="PANTHER" id="PTHR32322">
    <property type="entry name" value="INNER MEMBRANE TRANSPORTER"/>
    <property type="match status" value="1"/>
</dbReference>
<comment type="similarity">
    <text evidence="2">Belongs to the EamA transporter family.</text>
</comment>
<accession>A0ABW4KKN1</accession>
<evidence type="ECO:0000256" key="2">
    <source>
        <dbReference type="ARBA" id="ARBA00007362"/>
    </source>
</evidence>
<feature type="transmembrane region" description="Helical" evidence="7">
    <location>
        <begin position="148"/>
        <end position="167"/>
    </location>
</feature>
<keyword evidence="4 7" id="KW-0812">Transmembrane</keyword>
<dbReference type="Proteomes" id="UP001597301">
    <property type="component" value="Unassembled WGS sequence"/>
</dbReference>
<feature type="transmembrane region" description="Helical" evidence="7">
    <location>
        <begin position="209"/>
        <end position="232"/>
    </location>
</feature>
<evidence type="ECO:0000256" key="7">
    <source>
        <dbReference type="SAM" id="Phobius"/>
    </source>
</evidence>
<feature type="transmembrane region" description="Helical" evidence="7">
    <location>
        <begin position="93"/>
        <end position="112"/>
    </location>
</feature>
<feature type="transmembrane region" description="Helical" evidence="7">
    <location>
        <begin position="179"/>
        <end position="203"/>
    </location>
</feature>
<comment type="caution">
    <text evidence="9">The sequence shown here is derived from an EMBL/GenBank/DDBJ whole genome shotgun (WGS) entry which is preliminary data.</text>
</comment>
<name>A0ABW4KKN1_9BACI</name>
<evidence type="ECO:0000259" key="8">
    <source>
        <dbReference type="Pfam" id="PF00892"/>
    </source>
</evidence>
<evidence type="ECO:0000313" key="9">
    <source>
        <dbReference type="EMBL" id="MFD1707738.1"/>
    </source>
</evidence>
<dbReference type="InterPro" id="IPR000620">
    <property type="entry name" value="EamA_dom"/>
</dbReference>
<feature type="transmembrane region" description="Helical" evidence="7">
    <location>
        <begin position="65"/>
        <end position="87"/>
    </location>
</feature>
<comment type="subcellular location">
    <subcellularLocation>
        <location evidence="1">Cell membrane</location>
        <topology evidence="1">Multi-pass membrane protein</topology>
    </subcellularLocation>
</comment>
<dbReference type="Pfam" id="PF00892">
    <property type="entry name" value="EamA"/>
    <property type="match status" value="2"/>
</dbReference>